<protein>
    <submittedName>
        <fullName evidence="2">Uncharacterized protein</fullName>
    </submittedName>
</protein>
<feature type="compositionally biased region" description="Polar residues" evidence="1">
    <location>
        <begin position="1"/>
        <end position="13"/>
    </location>
</feature>
<gene>
    <name evidence="2" type="ORF">Slati_3745600</name>
</gene>
<comment type="caution">
    <text evidence="2">The sequence shown here is derived from an EMBL/GenBank/DDBJ whole genome shotgun (WGS) entry which is preliminary data.</text>
</comment>
<proteinExistence type="predicted"/>
<accession>A0AAW2U3Z1</accession>
<evidence type="ECO:0000313" key="2">
    <source>
        <dbReference type="EMBL" id="KAL0411559.1"/>
    </source>
</evidence>
<feature type="region of interest" description="Disordered" evidence="1">
    <location>
        <begin position="1"/>
        <end position="23"/>
    </location>
</feature>
<dbReference type="AlphaFoldDB" id="A0AAW2U3Z1"/>
<sequence>MAANNQQFGSRSDNPPRKINEETLNKSKLVAYVPLWVTPPTRVLHFMRNPPYIPMP</sequence>
<reference evidence="2" key="1">
    <citation type="submission" date="2020-06" db="EMBL/GenBank/DDBJ databases">
        <authorList>
            <person name="Li T."/>
            <person name="Hu X."/>
            <person name="Zhang T."/>
            <person name="Song X."/>
            <person name="Zhang H."/>
            <person name="Dai N."/>
            <person name="Sheng W."/>
            <person name="Hou X."/>
            <person name="Wei L."/>
        </authorList>
    </citation>
    <scope>NUCLEOTIDE SEQUENCE</scope>
    <source>
        <strain evidence="2">KEN1</strain>
        <tissue evidence="2">Leaf</tissue>
    </source>
</reference>
<evidence type="ECO:0000256" key="1">
    <source>
        <dbReference type="SAM" id="MobiDB-lite"/>
    </source>
</evidence>
<organism evidence="2">
    <name type="scientific">Sesamum latifolium</name>
    <dbReference type="NCBI Taxonomy" id="2727402"/>
    <lineage>
        <taxon>Eukaryota</taxon>
        <taxon>Viridiplantae</taxon>
        <taxon>Streptophyta</taxon>
        <taxon>Embryophyta</taxon>
        <taxon>Tracheophyta</taxon>
        <taxon>Spermatophyta</taxon>
        <taxon>Magnoliopsida</taxon>
        <taxon>eudicotyledons</taxon>
        <taxon>Gunneridae</taxon>
        <taxon>Pentapetalae</taxon>
        <taxon>asterids</taxon>
        <taxon>lamiids</taxon>
        <taxon>Lamiales</taxon>
        <taxon>Pedaliaceae</taxon>
        <taxon>Sesamum</taxon>
    </lineage>
</organism>
<name>A0AAW2U3Z1_9LAMI</name>
<feature type="compositionally biased region" description="Basic and acidic residues" evidence="1">
    <location>
        <begin position="14"/>
        <end position="23"/>
    </location>
</feature>
<dbReference type="EMBL" id="JACGWN010000013">
    <property type="protein sequence ID" value="KAL0411559.1"/>
    <property type="molecule type" value="Genomic_DNA"/>
</dbReference>
<reference evidence="2" key="2">
    <citation type="journal article" date="2024" name="Plant">
        <title>Genomic evolution and insights into agronomic trait innovations of Sesamum species.</title>
        <authorList>
            <person name="Miao H."/>
            <person name="Wang L."/>
            <person name="Qu L."/>
            <person name="Liu H."/>
            <person name="Sun Y."/>
            <person name="Le M."/>
            <person name="Wang Q."/>
            <person name="Wei S."/>
            <person name="Zheng Y."/>
            <person name="Lin W."/>
            <person name="Duan Y."/>
            <person name="Cao H."/>
            <person name="Xiong S."/>
            <person name="Wang X."/>
            <person name="Wei L."/>
            <person name="Li C."/>
            <person name="Ma Q."/>
            <person name="Ju M."/>
            <person name="Zhao R."/>
            <person name="Li G."/>
            <person name="Mu C."/>
            <person name="Tian Q."/>
            <person name="Mei H."/>
            <person name="Zhang T."/>
            <person name="Gao T."/>
            <person name="Zhang H."/>
        </authorList>
    </citation>
    <scope>NUCLEOTIDE SEQUENCE</scope>
    <source>
        <strain evidence="2">KEN1</strain>
    </source>
</reference>